<name>A0A3S8ZPS1_9NEIS</name>
<proteinExistence type="predicted"/>
<gene>
    <name evidence="1" type="ORF">EJO50_02570</name>
</gene>
<dbReference type="Proteomes" id="UP000282438">
    <property type="component" value="Chromosome"/>
</dbReference>
<reference evidence="1 2" key="1">
    <citation type="submission" date="2018-12" db="EMBL/GenBank/DDBJ databases">
        <title>Complete genome sequence of Iodobacter sp. H11R3.</title>
        <authorList>
            <person name="Bae J.-W."/>
        </authorList>
    </citation>
    <scope>NUCLEOTIDE SEQUENCE [LARGE SCALE GENOMIC DNA]</scope>
    <source>
        <strain evidence="1 2">H11R3</strain>
    </source>
</reference>
<organism evidence="1 2">
    <name type="scientific">Iodobacter ciconiae</name>
    <dbReference type="NCBI Taxonomy" id="2496266"/>
    <lineage>
        <taxon>Bacteria</taxon>
        <taxon>Pseudomonadati</taxon>
        <taxon>Pseudomonadota</taxon>
        <taxon>Betaproteobacteria</taxon>
        <taxon>Neisseriales</taxon>
        <taxon>Chitinibacteraceae</taxon>
        <taxon>Iodobacter</taxon>
    </lineage>
</organism>
<dbReference type="EMBL" id="CP034433">
    <property type="protein sequence ID" value="AZN35465.1"/>
    <property type="molecule type" value="Genomic_DNA"/>
</dbReference>
<dbReference type="InterPro" id="IPR025361">
    <property type="entry name" value="DUF4265"/>
</dbReference>
<dbReference type="RefSeq" id="WP_125971433.1">
    <property type="nucleotide sequence ID" value="NZ_CP034433.1"/>
</dbReference>
<protein>
    <submittedName>
        <fullName evidence="1">DUF4265 domain-containing protein</fullName>
    </submittedName>
</protein>
<accession>A0A3S8ZPS1</accession>
<dbReference type="Pfam" id="PF14085">
    <property type="entry name" value="DUF4265"/>
    <property type="match status" value="1"/>
</dbReference>
<sequence>MTLGSESLLKVVFSVDTGDGPLPKLKKESIWGEPKGKRKAVLRNVPFFACNVALGDLIEFKTESNEHVFICVREPSSNSTVHCFCFNPPLLAIVKTALLTVGCTIEIGPIPEYLAINVPSVQAANCIKALMIEHAASEQLCFQVSCSRHPDVLEEKFEDDSA</sequence>
<evidence type="ECO:0000313" key="2">
    <source>
        <dbReference type="Proteomes" id="UP000282438"/>
    </source>
</evidence>
<dbReference type="KEGG" id="iod:EJO50_02570"/>
<evidence type="ECO:0000313" key="1">
    <source>
        <dbReference type="EMBL" id="AZN35465.1"/>
    </source>
</evidence>
<keyword evidence="2" id="KW-1185">Reference proteome</keyword>
<dbReference type="OrthoDB" id="8617673at2"/>
<dbReference type="AlphaFoldDB" id="A0A3S8ZPS1"/>